<reference evidence="1 2" key="1">
    <citation type="journal article" date="2011" name="BMC Genomics">
        <title>Genome-wide analysis of the role of GlnR in Streptomyces venezuelae provides new insights into global nitrogen regulation in actinomycetes.</title>
        <authorList>
            <person name="Pullan S.T."/>
            <person name="Bibb M.J."/>
            <person name="Merrick M."/>
        </authorList>
    </citation>
    <scope>NUCLEOTIDE SEQUENCE [LARGE SCALE GENOMIC DNA]</scope>
    <source>
        <strain evidence="1">ATCC 10712</strain>
    </source>
</reference>
<dbReference type="EMBL" id="FR845719">
    <property type="protein sequence ID" value="CCA56976.1"/>
    <property type="molecule type" value="Genomic_DNA"/>
</dbReference>
<dbReference type="STRING" id="953739.SVEN_3690"/>
<proteinExistence type="predicted"/>
<evidence type="ECO:0000313" key="2">
    <source>
        <dbReference type="Proteomes" id="UP000006854"/>
    </source>
</evidence>
<dbReference type="KEGG" id="sve:SVEN_3690"/>
<dbReference type="Proteomes" id="UP000006854">
    <property type="component" value="Chromosome"/>
</dbReference>
<organism evidence="1 2">
    <name type="scientific">Streptomyces venezuelae (strain ATCC 10712 / CBS 650.69 / DSM 40230 / JCM 4526 / NBRC 13096 / PD 04745)</name>
    <dbReference type="NCBI Taxonomy" id="953739"/>
    <lineage>
        <taxon>Bacteria</taxon>
        <taxon>Bacillati</taxon>
        <taxon>Actinomycetota</taxon>
        <taxon>Actinomycetes</taxon>
        <taxon>Kitasatosporales</taxon>
        <taxon>Streptomycetaceae</taxon>
        <taxon>Streptomyces</taxon>
    </lineage>
</organism>
<gene>
    <name evidence="1" type="ordered locus">SVEN_3690</name>
</gene>
<protein>
    <submittedName>
        <fullName evidence="1">Uncharacterized protein</fullName>
    </submittedName>
</protein>
<dbReference type="AlphaFoldDB" id="F2RD80"/>
<evidence type="ECO:0000313" key="1">
    <source>
        <dbReference type="EMBL" id="CCA56976.1"/>
    </source>
</evidence>
<keyword evidence="2" id="KW-1185">Reference proteome</keyword>
<sequence>MLPTIVQRLTHRPEVPLRWRCRQPDQP</sequence>
<accession>F2RD80</accession>
<name>F2RD80_STRVP</name>
<dbReference type="HOGENOM" id="CLU_3415074_0_0_11"/>